<evidence type="ECO:0000313" key="5">
    <source>
        <dbReference type="Proteomes" id="UP000809789"/>
    </source>
</evidence>
<feature type="compositionally biased region" description="Basic residues" evidence="2">
    <location>
        <begin position="201"/>
        <end position="210"/>
    </location>
</feature>
<dbReference type="SUPFAM" id="SSF47459">
    <property type="entry name" value="HLH, helix-loop-helix DNA-binding domain"/>
    <property type="match status" value="1"/>
</dbReference>
<name>A0A8K0L0X9_9PEZI</name>
<accession>A0A8K0L0X9</accession>
<feature type="compositionally biased region" description="Basic and acidic residues" evidence="2">
    <location>
        <begin position="28"/>
        <end position="38"/>
    </location>
</feature>
<dbReference type="Pfam" id="PF09427">
    <property type="entry name" value="DUF2014"/>
    <property type="match status" value="1"/>
</dbReference>
<proteinExistence type="predicted"/>
<feature type="region of interest" description="Disordered" evidence="2">
    <location>
        <begin position="137"/>
        <end position="239"/>
    </location>
</feature>
<dbReference type="GO" id="GO:0046983">
    <property type="term" value="F:protein dimerization activity"/>
    <property type="evidence" value="ECO:0007669"/>
    <property type="project" value="InterPro"/>
</dbReference>
<dbReference type="EMBL" id="JAESVG020000006">
    <property type="protein sequence ID" value="KAG8626870.1"/>
    <property type="molecule type" value="Genomic_DNA"/>
</dbReference>
<dbReference type="InterPro" id="IPR019006">
    <property type="entry name" value="Sre1_C"/>
</dbReference>
<gene>
    <name evidence="4" type="ORF">KVT40_005815</name>
</gene>
<dbReference type="InterPro" id="IPR052099">
    <property type="entry name" value="Regulatory_TF_Diverse"/>
</dbReference>
<feature type="region of interest" description="Disordered" evidence="2">
    <location>
        <begin position="255"/>
        <end position="285"/>
    </location>
</feature>
<dbReference type="PROSITE" id="PS50888">
    <property type="entry name" value="BHLH"/>
    <property type="match status" value="1"/>
</dbReference>
<keyword evidence="5" id="KW-1185">Reference proteome</keyword>
<feature type="region of interest" description="Disordered" evidence="2">
    <location>
        <begin position="937"/>
        <end position="970"/>
    </location>
</feature>
<dbReference type="PANTHER" id="PTHR47336">
    <property type="entry name" value="TRANSCRIPTION FACTOR HMS1-RELATED"/>
    <property type="match status" value="1"/>
</dbReference>
<dbReference type="InterPro" id="IPR036638">
    <property type="entry name" value="HLH_DNA-bd_sf"/>
</dbReference>
<keyword evidence="1" id="KW-0175">Coiled coil</keyword>
<dbReference type="SMART" id="SM00353">
    <property type="entry name" value="HLH"/>
    <property type="match status" value="1"/>
</dbReference>
<feature type="domain" description="BHLH" evidence="3">
    <location>
        <begin position="228"/>
        <end position="299"/>
    </location>
</feature>
<dbReference type="GO" id="GO:0045944">
    <property type="term" value="P:positive regulation of transcription by RNA polymerase II"/>
    <property type="evidence" value="ECO:0007669"/>
    <property type="project" value="InterPro"/>
</dbReference>
<feature type="compositionally biased region" description="Low complexity" evidence="2">
    <location>
        <begin position="178"/>
        <end position="196"/>
    </location>
</feature>
<organism evidence="4 5">
    <name type="scientific">Elsinoe batatas</name>
    <dbReference type="NCBI Taxonomy" id="2601811"/>
    <lineage>
        <taxon>Eukaryota</taxon>
        <taxon>Fungi</taxon>
        <taxon>Dikarya</taxon>
        <taxon>Ascomycota</taxon>
        <taxon>Pezizomycotina</taxon>
        <taxon>Dothideomycetes</taxon>
        <taxon>Dothideomycetidae</taxon>
        <taxon>Myriangiales</taxon>
        <taxon>Elsinoaceae</taxon>
        <taxon>Elsinoe</taxon>
    </lineage>
</organism>
<feature type="compositionally biased region" description="Polar residues" evidence="2">
    <location>
        <begin position="149"/>
        <end position="158"/>
    </location>
</feature>
<evidence type="ECO:0000256" key="2">
    <source>
        <dbReference type="SAM" id="MobiDB-lite"/>
    </source>
</evidence>
<reference evidence="4" key="1">
    <citation type="submission" date="2021-07" db="EMBL/GenBank/DDBJ databases">
        <title>Elsinoe batatas strain:CRI-CJ2 Genome sequencing and assembly.</title>
        <authorList>
            <person name="Huang L."/>
        </authorList>
    </citation>
    <scope>NUCLEOTIDE SEQUENCE</scope>
    <source>
        <strain evidence="4">CRI-CJ2</strain>
    </source>
</reference>
<dbReference type="CDD" id="cd11399">
    <property type="entry name" value="bHLHzip_scHMS1_like"/>
    <property type="match status" value="1"/>
</dbReference>
<comment type="caution">
    <text evidence="4">The sequence shown here is derived from an EMBL/GenBank/DDBJ whole genome shotgun (WGS) entry which is preliminary data.</text>
</comment>
<dbReference type="Pfam" id="PF00010">
    <property type="entry name" value="HLH"/>
    <property type="match status" value="1"/>
</dbReference>
<protein>
    <recommendedName>
        <fullName evidence="3">BHLH domain-containing protein</fullName>
    </recommendedName>
</protein>
<evidence type="ECO:0000256" key="1">
    <source>
        <dbReference type="SAM" id="Coils"/>
    </source>
</evidence>
<feature type="region of interest" description="Disordered" evidence="2">
    <location>
        <begin position="1"/>
        <end position="66"/>
    </location>
</feature>
<dbReference type="Proteomes" id="UP000809789">
    <property type="component" value="Unassembled WGS sequence"/>
</dbReference>
<dbReference type="Gene3D" id="4.10.280.10">
    <property type="entry name" value="Helix-loop-helix DNA-binding domain"/>
    <property type="match status" value="1"/>
</dbReference>
<dbReference type="PANTHER" id="PTHR47336:SF2">
    <property type="entry name" value="TRANSCRIPTION FACTOR HMS1-RELATED"/>
    <property type="match status" value="1"/>
</dbReference>
<sequence>MNSDMDQWAQIPQDMPDLLGSDVPSHANDWEQFLRWEDNNDTMSPDNSSKDSSDSPTQDSSTIETFPWLDSNATIAPPLIVGDDNSFSDFSTGMDSSMLNFSGQDQTLNPFIFGDGSSLQPVADSLRSDLGKDLSTLPWPTKEVPSQPAMPNTFLSTDVSRRKSHSSAGTSPIDSHLPSPASQTQTHSSASSLSPQPTQPPKKKAGRKRKSEMPPKDGSGSGDGEPPVKKTSHNVIEKRYRNNLNEKILELRDSVPSLRAMSRPNGEEDDSEELDGLTPAHKLNKSTIMAKATEYIRHLEKRNKTMSDEMDALKERMIALEQSYARNSAMMNSPLVGRSGQSSAQMGSFNTTMLGSPEHLRQRNAAQHQNMPTFDLQTEEEEEKPKYVSGNGSNGLMSKLMVGSMAGLMVMEGFAEHDQGSPSGSRGLFAAPLHLVKRGFSVGQAGSSTMPMSQAALPLLKISLILTALVYLVLPFFQPKPKKKTQTIPHITLTAAPSLAASVEVKRKAWLTAIQSVWTPRHFLIEVVLVTVRIIELSLRRIIGFDSYAELLGMTKDDEAARIKAWDIAVDAQLAGGDVEVSYYRLLLTLMASGTLPDSPIRLMQKAVHFRIFFWELANAGYGNLFMFKDFTARVARVYWDSARNQQRGLVDGTGNKVDELGHTIDILPDHLAKLIELECDEVLTDDMIQRAYNLAWNRPSAENTQTNSTLDSVVHDPAIRSPLDAVAAWFTNTIVDEALALSLHDADDEVADDVKYLTSLATLTAPPASSTLTRSLVAKAVLVDEARNQSINAALDSMPHAPLASPMLGRSPTTVHLNVVDHVPLTPEVRTTLTMAKILSLASGDSSAATKQHALNRLDKASLPVKSFTMLNAVATFKVLELYGSTVGSTESGKVGLERLAASLRVWIGTKAGRNSGLSNREKGRVVRQCISVAKRAGGWKDEADDSGYGSGLSRRGSGEELAAGDERS</sequence>
<evidence type="ECO:0000313" key="4">
    <source>
        <dbReference type="EMBL" id="KAG8626870.1"/>
    </source>
</evidence>
<dbReference type="InterPro" id="IPR011598">
    <property type="entry name" value="bHLH_dom"/>
</dbReference>
<dbReference type="OrthoDB" id="2133190at2759"/>
<feature type="coiled-coil region" evidence="1">
    <location>
        <begin position="289"/>
        <end position="323"/>
    </location>
</feature>
<dbReference type="AlphaFoldDB" id="A0A8K0L0X9"/>
<evidence type="ECO:0000259" key="3">
    <source>
        <dbReference type="PROSITE" id="PS50888"/>
    </source>
</evidence>
<feature type="compositionally biased region" description="Low complexity" evidence="2">
    <location>
        <begin position="953"/>
        <end position="963"/>
    </location>
</feature>
<dbReference type="GO" id="GO:0032933">
    <property type="term" value="P:SREBP signaling pathway"/>
    <property type="evidence" value="ECO:0007669"/>
    <property type="project" value="InterPro"/>
</dbReference>